<feature type="transmembrane region" description="Helical" evidence="14">
    <location>
        <begin position="1155"/>
        <end position="1176"/>
    </location>
</feature>
<dbReference type="Proteomes" id="UP000030754">
    <property type="component" value="Unassembled WGS sequence"/>
</dbReference>
<keyword evidence="7" id="KW-0851">Voltage-gated channel</keyword>
<reference evidence="16" key="2">
    <citation type="submission" date="2013-10" db="EMBL/GenBank/DDBJ databases">
        <authorList>
            <person name="Aslett M."/>
        </authorList>
    </citation>
    <scope>NUCLEOTIDE SEQUENCE [LARGE SCALE GENOMIC DNA]</scope>
    <source>
        <strain evidence="16">Houghton</strain>
    </source>
</reference>
<keyword evidence="11" id="KW-0325">Glycoprotein</keyword>
<keyword evidence="8 14" id="KW-1133">Transmembrane helix</keyword>
<evidence type="ECO:0000256" key="14">
    <source>
        <dbReference type="SAM" id="Phobius"/>
    </source>
</evidence>
<feature type="region of interest" description="Disordered" evidence="13">
    <location>
        <begin position="1879"/>
        <end position="1899"/>
    </location>
</feature>
<feature type="compositionally biased region" description="Basic and acidic residues" evidence="13">
    <location>
        <begin position="596"/>
        <end position="617"/>
    </location>
</feature>
<feature type="transmembrane region" description="Helical" evidence="14">
    <location>
        <begin position="1255"/>
        <end position="1273"/>
    </location>
</feature>
<evidence type="ECO:0000313" key="17">
    <source>
        <dbReference type="Proteomes" id="UP000030754"/>
    </source>
</evidence>
<name>U6N5H0_9EIME</name>
<dbReference type="GO" id="GO:0008331">
    <property type="term" value="F:high voltage-gated calcium channel activity"/>
    <property type="evidence" value="ECO:0007669"/>
    <property type="project" value="TreeGrafter"/>
</dbReference>
<protein>
    <submittedName>
        <fullName evidence="16">Cation channel domain-containing protein, putative</fullName>
    </submittedName>
</protein>
<dbReference type="GO" id="GO:0098703">
    <property type="term" value="P:calcium ion import across plasma membrane"/>
    <property type="evidence" value="ECO:0007669"/>
    <property type="project" value="TreeGrafter"/>
</dbReference>
<keyword evidence="5 14" id="KW-0812">Transmembrane</keyword>
<keyword evidence="12" id="KW-0407">Ion channel</keyword>
<feature type="domain" description="Ion transport" evidence="15">
    <location>
        <begin position="197"/>
        <end position="470"/>
    </location>
</feature>
<feature type="region of interest" description="Disordered" evidence="13">
    <location>
        <begin position="596"/>
        <end position="648"/>
    </location>
</feature>
<sequence length="1899" mass="210579">MQANEEVGFGVIGVQTLGAAAVTLLQGFTLEGWAFTMQTQANGDSRSDGLVIYTAFPVMVIIGGMLLMNLAIAVLWEAFDRHHSEAPTRPAILKESEWRVYQLLGTDWIKYLMVELDQKKNFISEHIPPSSLEIDDTAAQTDVGFLAKVKRICSDYWRILCRRVIRELEIRFPELQNRLRFLFVELRRYSFRLATNKLFSVAMLVLVVLDIICMFAHTDNATSVVLSVLDLLSSSAYVLEAIVLLLAFGRRCMEDGFLCLDILVAILAVIDGFFAVLLCSEIVGCRSSIVKVEGVLGTVAVVLSLVRPLRIFKFLKFFSSLRLTAELLLTLHNTLLPYILLIIYCCAVVAQLGLFLFFDPKYVSTHAGSVSLNLTKYFNFESAGNSLLLLLTIFTGEAWDVFVKEIDQVYSGELGSLTFDSHKLSDKILSTPSRVTAINTFLFFSVLFLNCLIFNLYGAIMIGQFTQTQKALSVKYAARFISTCRIAGIAMPADDALQGENAQALYTQANMATVAERDELIKAITTGADHAKSAKALGEFAHKTSIVLDICKTVARKSSRMASKANSNSQVLGAYKGGSRSNSCISAMSKPQKKELLSETAFDKVTTERGLSKRPEEAGGINTEGNTQESSSTSETNGSKASTAFRKGGEPSGLPFLDDFMQIEIANKAAVKFAADDHTVFLAVPHGGSKAASSTMHDLYEEELSIGELCTMFWAAIKEVMKQGRIALRAGAAAVIERITPVDPDSPFLHIAYAGHMVRADCEVLYQQPSGQSRQLDNKASNGSEFGTISEIRAKPGSSGGFTFQKRFVEAHAKPQSSQKLPSCLRTVNTVWRAFMVHIRDVCGISGIGWIRLFLHFLSLGELIADCCMKKDITVWRTFVYVELGVQVALTVDILMRIIIGIVGKSSPFFYSRFNCYESVLQLMSWCFLTASLVLSSNATNDVMVQCVWFRFAQCARVLRCFWLLRLLKNTGIHRLALAMLSAGNKIFSLGFIFILIVTFFALGFRLLLQPVAGDRPAIPLATANLTSLGESFLSVFILTTAEDWPRILISFLDLGERHQCLIIILCALVVSLLSIFVMNLFVGILVDVLDQEQETLEYTGGVRSATVLRWNEMQRAIFSSASIEGILGRNGGSGRSKGLGSGSLMARIITNKKVDVAIAVVSAASCVTMLAAGAWAEADIRWHFPEFQLWIFWFNAAIVIGYVLEQCIRLVVLGRSLFEEPIFIVDLANSLISLIALIWGLSTSLDTAFPAEPLWPVAFRMIRVAYVACNYLPGMRVLSISLFNMFASLRRALFFFGFTVLVYTLIGTCLFHDVPYDPKLHLSFESFLDTIVLLLSCSTGENWHDIMLQGRTYYYETDMVLLAWVLMAYVISFVALVFFLLMNVFTSAVLKGYVDAKRNQELWKVAQEHQDLLNKWRLREMKLSWLPIHVALQVLNEIQPPIGFKNLYTDLGCRRMHAILAHLAAYPLPVHNNSVHIRDMVLNTACLACEAHAQRRETPAASDPSQGQQKVELNPRLVYSWISHFSDASAIKPEFDILQYLAALKIQAFWRTSRLLQSSTASSQLMYMKHLLFLLEKSGPLCAHKQSKGESRRSTLRRKRLSKNGGSFVQRATALTRVGTFARDHKVSRGLAAKLKNALKSVCCGKRSGNQDKRLVEQADYLHSQRQSVPEEERLIQEEQRQRQRSLLHRSEASECITDLLEGGQAGQSDRQSDLYKKELNAELLQDNESTFLIKQSTQETSSGEDDDVGEAATTEPDAEMALAAAAAASRLSALRASAVSRSPEGAALESHLAADQAGQGQEPPAITAPRRSSMRAPQSCYVPPPPRRSLLIAPLAHRLQRQSTADAYQPDSPEPPRRRGQSVQFTGVDRLELQQFLAPAMAQNESSSSEEEGNSHS</sequence>
<dbReference type="GeneID" id="25478634"/>
<evidence type="ECO:0000259" key="15">
    <source>
        <dbReference type="Pfam" id="PF00520"/>
    </source>
</evidence>
<dbReference type="Gene3D" id="1.10.287.70">
    <property type="match status" value="4"/>
</dbReference>
<comment type="subcellular location">
    <subcellularLocation>
        <location evidence="1">Membrane</location>
        <topology evidence="1">Multi-pass membrane protein</topology>
    </subcellularLocation>
</comment>
<keyword evidence="9" id="KW-0406">Ion transport</keyword>
<keyword evidence="10 14" id="KW-0472">Membrane</keyword>
<evidence type="ECO:0000256" key="9">
    <source>
        <dbReference type="ARBA" id="ARBA00023065"/>
    </source>
</evidence>
<reference evidence="16" key="1">
    <citation type="submission" date="2013-10" db="EMBL/GenBank/DDBJ databases">
        <title>Genomic analysis of the causative agents of coccidiosis in chickens.</title>
        <authorList>
            <person name="Reid A.J."/>
            <person name="Blake D."/>
            <person name="Billington K."/>
            <person name="Browne H."/>
            <person name="Dunn M."/>
            <person name="Hung S."/>
            <person name="Kawahara F."/>
            <person name="Miranda-Saavedra D."/>
            <person name="Mourier T."/>
            <person name="Nagra H."/>
            <person name="Otto T.D."/>
            <person name="Rawlings N."/>
            <person name="Sanchez A."/>
            <person name="Sanders M."/>
            <person name="Subramaniam C."/>
            <person name="Tay Y."/>
            <person name="Dear P."/>
            <person name="Doerig C."/>
            <person name="Gruber A."/>
            <person name="Parkinson J."/>
            <person name="Shirley M."/>
            <person name="Wan K.L."/>
            <person name="Berriman M."/>
            <person name="Tomley F."/>
            <person name="Pain A."/>
        </authorList>
    </citation>
    <scope>NUCLEOTIDE SEQUENCE [LARGE SCALE GENOMIC DNA]</scope>
    <source>
        <strain evidence="16">Houghton</strain>
    </source>
</reference>
<feature type="transmembrane region" description="Helical" evidence="14">
    <location>
        <begin position="50"/>
        <end position="76"/>
    </location>
</feature>
<keyword evidence="3" id="KW-0109">Calcium transport</keyword>
<evidence type="ECO:0000256" key="7">
    <source>
        <dbReference type="ARBA" id="ARBA00022882"/>
    </source>
</evidence>
<feature type="domain" description="Ion transport" evidence="15">
    <location>
        <begin position="1156"/>
        <end position="1401"/>
    </location>
</feature>
<dbReference type="InterPro" id="IPR005821">
    <property type="entry name" value="Ion_trans_dom"/>
</dbReference>
<keyword evidence="17" id="KW-1185">Reference proteome</keyword>
<dbReference type="InterPro" id="IPR027359">
    <property type="entry name" value="Volt_channel_dom_sf"/>
</dbReference>
<feature type="transmembrane region" description="Helical" evidence="14">
    <location>
        <begin position="1360"/>
        <end position="1383"/>
    </location>
</feature>
<feature type="transmembrane region" description="Helical" evidence="14">
    <location>
        <begin position="260"/>
        <end position="283"/>
    </location>
</feature>
<dbReference type="SUPFAM" id="SSF81324">
    <property type="entry name" value="Voltage-gated potassium channels"/>
    <property type="match status" value="2"/>
</dbReference>
<evidence type="ECO:0000256" key="1">
    <source>
        <dbReference type="ARBA" id="ARBA00004141"/>
    </source>
</evidence>
<gene>
    <name evidence="16" type="ORF">ENH_00085070</name>
</gene>
<dbReference type="Pfam" id="PF00520">
    <property type="entry name" value="Ion_trans"/>
    <property type="match status" value="3"/>
</dbReference>
<feature type="region of interest" description="Disordered" evidence="13">
    <location>
        <begin position="1787"/>
        <end position="1867"/>
    </location>
</feature>
<evidence type="ECO:0000313" key="16">
    <source>
        <dbReference type="EMBL" id="CDJ70529.1"/>
    </source>
</evidence>
<evidence type="ECO:0000256" key="2">
    <source>
        <dbReference type="ARBA" id="ARBA00022448"/>
    </source>
</evidence>
<dbReference type="VEuPathDB" id="ToxoDB:ENH_00085070"/>
<feature type="transmembrane region" description="Helical" evidence="14">
    <location>
        <begin position="335"/>
        <end position="358"/>
    </location>
</feature>
<proteinExistence type="predicted"/>
<dbReference type="InterPro" id="IPR050599">
    <property type="entry name" value="VDCC_alpha-1_subunit"/>
</dbReference>
<evidence type="ECO:0000256" key="8">
    <source>
        <dbReference type="ARBA" id="ARBA00022989"/>
    </source>
</evidence>
<feature type="region of interest" description="Disordered" evidence="13">
    <location>
        <begin position="1663"/>
        <end position="1689"/>
    </location>
</feature>
<evidence type="ECO:0000256" key="4">
    <source>
        <dbReference type="ARBA" id="ARBA00022673"/>
    </source>
</evidence>
<evidence type="ECO:0000256" key="11">
    <source>
        <dbReference type="ARBA" id="ARBA00023180"/>
    </source>
</evidence>
<feature type="transmembrane region" description="Helical" evidence="14">
    <location>
        <begin position="1188"/>
        <end position="1212"/>
    </location>
</feature>
<feature type="transmembrane region" description="Helical" evidence="14">
    <location>
        <begin position="1294"/>
        <end position="1315"/>
    </location>
</feature>
<feature type="domain" description="Ion transport" evidence="15">
    <location>
        <begin position="870"/>
        <end position="1096"/>
    </location>
</feature>
<evidence type="ECO:0000256" key="5">
    <source>
        <dbReference type="ARBA" id="ARBA00022692"/>
    </source>
</evidence>
<evidence type="ECO:0000256" key="3">
    <source>
        <dbReference type="ARBA" id="ARBA00022568"/>
    </source>
</evidence>
<evidence type="ECO:0000256" key="6">
    <source>
        <dbReference type="ARBA" id="ARBA00022837"/>
    </source>
</evidence>
<feature type="transmembrane region" description="Helical" evidence="14">
    <location>
        <begin position="198"/>
        <end position="218"/>
    </location>
</feature>
<feature type="transmembrane region" description="Helical" evidence="14">
    <location>
        <begin position="1021"/>
        <end position="1042"/>
    </location>
</feature>
<feature type="transmembrane region" description="Helical" evidence="14">
    <location>
        <begin position="7"/>
        <end position="30"/>
    </location>
</feature>
<keyword evidence="6" id="KW-0106">Calcium</keyword>
<evidence type="ECO:0000256" key="10">
    <source>
        <dbReference type="ARBA" id="ARBA00023136"/>
    </source>
</evidence>
<feature type="compositionally biased region" description="Low complexity" evidence="13">
    <location>
        <begin position="623"/>
        <end position="639"/>
    </location>
</feature>
<feature type="transmembrane region" description="Helical" evidence="14">
    <location>
        <begin position="224"/>
        <end position="248"/>
    </location>
</feature>
<organism evidence="16 17">
    <name type="scientific">Eimeria necatrix</name>
    <dbReference type="NCBI Taxonomy" id="51315"/>
    <lineage>
        <taxon>Eukaryota</taxon>
        <taxon>Sar</taxon>
        <taxon>Alveolata</taxon>
        <taxon>Apicomplexa</taxon>
        <taxon>Conoidasida</taxon>
        <taxon>Coccidia</taxon>
        <taxon>Eucoccidiorida</taxon>
        <taxon>Eimeriorina</taxon>
        <taxon>Eimeriidae</taxon>
        <taxon>Eimeria</taxon>
    </lineage>
</organism>
<dbReference type="Gene3D" id="1.20.120.350">
    <property type="entry name" value="Voltage-gated potassium channels. Chain C"/>
    <property type="match status" value="2"/>
</dbReference>
<dbReference type="PANTHER" id="PTHR45628">
    <property type="entry name" value="VOLTAGE-DEPENDENT CALCIUM CHANNEL TYPE A SUBUNIT ALPHA-1"/>
    <property type="match status" value="1"/>
</dbReference>
<evidence type="ECO:0000256" key="13">
    <source>
        <dbReference type="SAM" id="MobiDB-lite"/>
    </source>
</evidence>
<dbReference type="EMBL" id="HG725993">
    <property type="protein sequence ID" value="CDJ70529.1"/>
    <property type="molecule type" value="Genomic_DNA"/>
</dbReference>
<dbReference type="RefSeq" id="XP_013438995.1">
    <property type="nucleotide sequence ID" value="XM_013583541.1"/>
</dbReference>
<dbReference type="PANTHER" id="PTHR45628:SF7">
    <property type="entry name" value="VOLTAGE-DEPENDENT CALCIUM CHANNEL TYPE A SUBUNIT ALPHA-1"/>
    <property type="match status" value="1"/>
</dbReference>
<feature type="transmembrane region" description="Helical" evidence="14">
    <location>
        <begin position="1062"/>
        <end position="1087"/>
    </location>
</feature>
<keyword evidence="4" id="KW-0107">Calcium channel</keyword>
<feature type="compositionally biased region" description="Basic and acidic residues" evidence="13">
    <location>
        <begin position="1670"/>
        <end position="1683"/>
    </location>
</feature>
<feature type="transmembrane region" description="Helical" evidence="14">
    <location>
        <begin position="987"/>
        <end position="1009"/>
    </location>
</feature>
<accession>U6N5H0</accession>
<dbReference type="OrthoDB" id="332068at2759"/>
<dbReference type="GO" id="GO:0005891">
    <property type="term" value="C:voltage-gated calcium channel complex"/>
    <property type="evidence" value="ECO:0007669"/>
    <property type="project" value="TreeGrafter"/>
</dbReference>
<evidence type="ECO:0000256" key="12">
    <source>
        <dbReference type="ARBA" id="ARBA00023303"/>
    </source>
</evidence>
<keyword evidence="2" id="KW-0813">Transport</keyword>
<feature type="compositionally biased region" description="Acidic residues" evidence="13">
    <location>
        <begin position="1890"/>
        <end position="1899"/>
    </location>
</feature>
<feature type="transmembrane region" description="Helical" evidence="14">
    <location>
        <begin position="1224"/>
        <end position="1243"/>
    </location>
</feature>
<feature type="transmembrane region" description="Helical" evidence="14">
    <location>
        <begin position="1321"/>
        <end position="1339"/>
    </location>
</feature>
<feature type="transmembrane region" description="Helical" evidence="14">
    <location>
        <begin position="441"/>
        <end position="460"/>
    </location>
</feature>